<organism evidence="1 2">
    <name type="scientific">Parabacteroides faecis</name>
    <dbReference type="NCBI Taxonomy" id="1217282"/>
    <lineage>
        <taxon>Bacteria</taxon>
        <taxon>Pseudomonadati</taxon>
        <taxon>Bacteroidota</taxon>
        <taxon>Bacteroidia</taxon>
        <taxon>Bacteroidales</taxon>
        <taxon>Tannerellaceae</taxon>
        <taxon>Parabacteroides</taxon>
    </lineage>
</organism>
<evidence type="ECO:0000313" key="1">
    <source>
        <dbReference type="EMBL" id="MBB4621117.1"/>
    </source>
</evidence>
<dbReference type="Proteomes" id="UP000533637">
    <property type="component" value="Unassembled WGS sequence"/>
</dbReference>
<sequence length="45" mass="5434">MIFLGAAKILVSEDWVLHILCKYHLFYVMIEGYYPKEEEKEQKDI</sequence>
<comment type="caution">
    <text evidence="1">The sequence shown here is derived from an EMBL/GenBank/DDBJ whole genome shotgun (WGS) entry which is preliminary data.</text>
</comment>
<gene>
    <name evidence="1" type="ORF">GGQ57_001011</name>
</gene>
<dbReference type="EMBL" id="JACHOC010000002">
    <property type="protein sequence ID" value="MBB4621117.1"/>
    <property type="molecule type" value="Genomic_DNA"/>
</dbReference>
<evidence type="ECO:0000313" key="2">
    <source>
        <dbReference type="Proteomes" id="UP000533637"/>
    </source>
</evidence>
<protein>
    <submittedName>
        <fullName evidence="1">Uncharacterized protein</fullName>
    </submittedName>
</protein>
<reference evidence="1 2" key="1">
    <citation type="submission" date="2020-08" db="EMBL/GenBank/DDBJ databases">
        <title>Genomic Encyclopedia of Type Strains, Phase IV (KMG-IV): sequencing the most valuable type-strain genomes for metagenomic binning, comparative biology and taxonomic classification.</title>
        <authorList>
            <person name="Goeker M."/>
        </authorList>
    </citation>
    <scope>NUCLEOTIDE SEQUENCE [LARGE SCALE GENOMIC DNA]</scope>
    <source>
        <strain evidence="1 2">DSM 102983</strain>
    </source>
</reference>
<keyword evidence="2" id="KW-1185">Reference proteome</keyword>
<name>A0ABR6KJL2_9BACT</name>
<accession>A0ABR6KJL2</accession>
<proteinExistence type="predicted"/>